<comment type="caution">
    <text evidence="2">The sequence shown here is derived from an EMBL/GenBank/DDBJ whole genome shotgun (WGS) entry which is preliminary data.</text>
</comment>
<organism evidence="2 3">
    <name type="scientific">Pleodorina starrii</name>
    <dbReference type="NCBI Taxonomy" id="330485"/>
    <lineage>
        <taxon>Eukaryota</taxon>
        <taxon>Viridiplantae</taxon>
        <taxon>Chlorophyta</taxon>
        <taxon>core chlorophytes</taxon>
        <taxon>Chlorophyceae</taxon>
        <taxon>CS clade</taxon>
        <taxon>Chlamydomonadales</taxon>
        <taxon>Volvocaceae</taxon>
        <taxon>Pleodorina</taxon>
    </lineage>
</organism>
<protein>
    <submittedName>
        <fullName evidence="2">Uncharacterized protein</fullName>
    </submittedName>
</protein>
<sequence length="516" mass="54027">MLGLKRPSPGLSGQHRHDRAFAGSYAWRLTQRQSLPGGSAASSPADPSLPWPFSPRRGPAAARFHHLRSLAALPAASHTTDSTAEAQAAGLVFGLGATGSWDEAAVGSPVVRCYVGDDEQRWFMWYSGRRADSPAAGGVDALAPSSGSIGVAVSRDGIRWFRGYDVIEGSRGADAATDVGSVMGPNPDWWTFDTCHLAPADVQVLSNSSVSSGVGVYWMFYAGGDYEPVALPEGFPGSSGTSGSGGGGGEKQSIEGLRLRPGLAMSQDGRNWARIEAEHHTGALFDVGAVAGAGAPGANTATQLFNGSMQVLAVGPRDMRMYYTAWDESLRRFVVALAVSPDGFKWIQKGVVFDPAAVAGVAAGSDDEDDGSSAFDALGPAAVSVVRDVDNRQFLMFYEAVATDNRRSIGLAVSKDGKTWRRYPAPVLESQQPAAVAEEAGPSGASDPWDGGDVGSPCAVSMSAGRWRLYYGGRRQSGRGPWQGIGLALSVEGGATFEGVPVEYRRRVAKPEPAVA</sequence>
<dbReference type="AlphaFoldDB" id="A0A9W6BPP9"/>
<feature type="compositionally biased region" description="Gly residues" evidence="1">
    <location>
        <begin position="240"/>
        <end position="250"/>
    </location>
</feature>
<dbReference type="EMBL" id="BRXU01000012">
    <property type="protein sequence ID" value="GLC55251.1"/>
    <property type="molecule type" value="Genomic_DNA"/>
</dbReference>
<dbReference type="OrthoDB" id="3510at2759"/>
<dbReference type="Proteomes" id="UP001165080">
    <property type="component" value="Unassembled WGS sequence"/>
</dbReference>
<dbReference type="SUPFAM" id="SSF75005">
    <property type="entry name" value="Arabinanase/levansucrase/invertase"/>
    <property type="match status" value="1"/>
</dbReference>
<feature type="compositionally biased region" description="Low complexity" evidence="1">
    <location>
        <begin position="34"/>
        <end position="46"/>
    </location>
</feature>
<evidence type="ECO:0000256" key="1">
    <source>
        <dbReference type="SAM" id="MobiDB-lite"/>
    </source>
</evidence>
<dbReference type="PANTHER" id="PTHR35279:SF1">
    <property type="entry name" value="ARABINANASE_LEVANSUCRASE_INVERTASE"/>
    <property type="match status" value="1"/>
</dbReference>
<accession>A0A9W6BPP9</accession>
<feature type="region of interest" description="Disordered" evidence="1">
    <location>
        <begin position="431"/>
        <end position="452"/>
    </location>
</feature>
<reference evidence="2 3" key="1">
    <citation type="journal article" date="2023" name="Commun. Biol.">
        <title>Reorganization of the ancestral sex-determining regions during the evolution of trioecy in Pleodorina starrii.</title>
        <authorList>
            <person name="Takahashi K."/>
            <person name="Suzuki S."/>
            <person name="Kawai-Toyooka H."/>
            <person name="Yamamoto K."/>
            <person name="Hamaji T."/>
            <person name="Ootsuki R."/>
            <person name="Yamaguchi H."/>
            <person name="Kawachi M."/>
            <person name="Higashiyama T."/>
            <person name="Nozaki H."/>
        </authorList>
    </citation>
    <scope>NUCLEOTIDE SEQUENCE [LARGE SCALE GENOMIC DNA]</scope>
    <source>
        <strain evidence="2 3">NIES-4479</strain>
    </source>
</reference>
<evidence type="ECO:0000313" key="2">
    <source>
        <dbReference type="EMBL" id="GLC55251.1"/>
    </source>
</evidence>
<feature type="region of interest" description="Disordered" evidence="1">
    <location>
        <begin position="34"/>
        <end position="54"/>
    </location>
</feature>
<dbReference type="InterPro" id="IPR023296">
    <property type="entry name" value="Glyco_hydro_beta-prop_sf"/>
</dbReference>
<gene>
    <name evidence="2" type="primary">PLEST001162</name>
    <name evidence="2" type="ORF">PLESTB_000964300</name>
</gene>
<dbReference type="Gene3D" id="2.115.10.20">
    <property type="entry name" value="Glycosyl hydrolase domain, family 43"/>
    <property type="match status" value="2"/>
</dbReference>
<name>A0A9W6BPP9_9CHLO</name>
<feature type="region of interest" description="Disordered" evidence="1">
    <location>
        <begin position="232"/>
        <end position="253"/>
    </location>
</feature>
<proteinExistence type="predicted"/>
<evidence type="ECO:0000313" key="3">
    <source>
        <dbReference type="Proteomes" id="UP001165080"/>
    </source>
</evidence>
<keyword evidence="3" id="KW-1185">Reference proteome</keyword>
<dbReference type="PANTHER" id="PTHR35279">
    <property type="match status" value="1"/>
</dbReference>